<feature type="compositionally biased region" description="Acidic residues" evidence="8">
    <location>
        <begin position="19"/>
        <end position="51"/>
    </location>
</feature>
<dbReference type="Gene3D" id="3.40.50.300">
    <property type="entry name" value="P-loop containing nucleotide triphosphate hydrolases"/>
    <property type="match status" value="1"/>
</dbReference>
<dbReference type="FunFam" id="3.30.70.240:FF:000004">
    <property type="entry name" value="116 kDa U5 small nuclear ribonucleoprotein"/>
    <property type="match status" value="1"/>
</dbReference>
<dbReference type="FunFam" id="3.30.230.10:FF:000009">
    <property type="entry name" value="116 kDa U5 small nuclear ribonucleoprotein component"/>
    <property type="match status" value="1"/>
</dbReference>
<evidence type="ECO:0000256" key="1">
    <source>
        <dbReference type="ARBA" id="ARBA00004123"/>
    </source>
</evidence>
<dbReference type="Pfam" id="PF00679">
    <property type="entry name" value="EFG_C"/>
    <property type="match status" value="1"/>
</dbReference>
<dbReference type="GO" id="GO:0005525">
    <property type="term" value="F:GTP binding"/>
    <property type="evidence" value="ECO:0007669"/>
    <property type="project" value="UniProtKB-KW"/>
</dbReference>
<keyword evidence="11" id="KW-1185">Reference proteome</keyword>
<dbReference type="GO" id="GO:0003924">
    <property type="term" value="F:GTPase activity"/>
    <property type="evidence" value="ECO:0007669"/>
    <property type="project" value="InterPro"/>
</dbReference>
<protein>
    <submittedName>
        <fullName evidence="10">Snu114, GTPase of the U5 snRNP particle</fullName>
    </submittedName>
</protein>
<dbReference type="InterPro" id="IPR005225">
    <property type="entry name" value="Small_GTP-bd"/>
</dbReference>
<dbReference type="InterPro" id="IPR014721">
    <property type="entry name" value="Ribsml_uS5_D2-typ_fold_subgr"/>
</dbReference>
<dbReference type="FunFam" id="2.40.30.10:FF:000029">
    <property type="entry name" value="116 kDa U5 small nuclear ribonucleoprotein component"/>
    <property type="match status" value="1"/>
</dbReference>
<dbReference type="PROSITE" id="PS51722">
    <property type="entry name" value="G_TR_2"/>
    <property type="match status" value="1"/>
</dbReference>
<dbReference type="Gene3D" id="3.90.1430.10">
    <property type="entry name" value="Yeast translation eEF2 (G' domain)"/>
    <property type="match status" value="1"/>
</dbReference>
<dbReference type="GO" id="GO:0000398">
    <property type="term" value="P:mRNA splicing, via spliceosome"/>
    <property type="evidence" value="ECO:0007669"/>
    <property type="project" value="TreeGrafter"/>
</dbReference>
<evidence type="ECO:0000256" key="6">
    <source>
        <dbReference type="ARBA" id="ARBA00023187"/>
    </source>
</evidence>
<dbReference type="FunFam" id="3.30.70.870:FF:000002">
    <property type="entry name" value="Translation elongation factor 2"/>
    <property type="match status" value="1"/>
</dbReference>
<comment type="subcellular location">
    <subcellularLocation>
        <location evidence="1">Nucleus</location>
    </subcellularLocation>
    <subcellularLocation>
        <location evidence="2">Plastid</location>
        <location evidence="2">Chloroplast</location>
    </subcellularLocation>
</comment>
<dbReference type="FunCoup" id="D8LIZ9">
    <property type="interactions" value="614"/>
</dbReference>
<proteinExistence type="predicted"/>
<dbReference type="CDD" id="cd04098">
    <property type="entry name" value="eEF2_C_snRNP"/>
    <property type="match status" value="1"/>
</dbReference>
<dbReference type="InParanoid" id="D8LIZ9"/>
<evidence type="ECO:0000313" key="10">
    <source>
        <dbReference type="EMBL" id="CBN76883.1"/>
    </source>
</evidence>
<dbReference type="SMART" id="SM00889">
    <property type="entry name" value="EFG_IV"/>
    <property type="match status" value="1"/>
</dbReference>
<dbReference type="InterPro" id="IPR020568">
    <property type="entry name" value="Ribosomal_Su5_D2-typ_SF"/>
</dbReference>
<organism evidence="10 11">
    <name type="scientific">Ectocarpus siliculosus</name>
    <name type="common">Brown alga</name>
    <name type="synonym">Conferva siliculosa</name>
    <dbReference type="NCBI Taxonomy" id="2880"/>
    <lineage>
        <taxon>Eukaryota</taxon>
        <taxon>Sar</taxon>
        <taxon>Stramenopiles</taxon>
        <taxon>Ochrophyta</taxon>
        <taxon>PX clade</taxon>
        <taxon>Phaeophyceae</taxon>
        <taxon>Ectocarpales</taxon>
        <taxon>Ectocarpaceae</taxon>
        <taxon>Ectocarpus</taxon>
    </lineage>
</organism>
<dbReference type="InterPro" id="IPR027417">
    <property type="entry name" value="P-loop_NTPase"/>
</dbReference>
<dbReference type="Gene3D" id="2.40.30.10">
    <property type="entry name" value="Translation factors"/>
    <property type="match status" value="1"/>
</dbReference>
<dbReference type="eggNOG" id="KOG0468">
    <property type="taxonomic scope" value="Eukaryota"/>
</dbReference>
<dbReference type="Pfam" id="PF00009">
    <property type="entry name" value="GTP_EFTU"/>
    <property type="match status" value="1"/>
</dbReference>
<dbReference type="InterPro" id="IPR004161">
    <property type="entry name" value="EFTu-like_2"/>
</dbReference>
<dbReference type="EMBL" id="FN648409">
    <property type="protein sequence ID" value="CBN76883.1"/>
    <property type="molecule type" value="Genomic_DNA"/>
</dbReference>
<dbReference type="InterPro" id="IPR000640">
    <property type="entry name" value="EFG_V-like"/>
</dbReference>
<dbReference type="Pfam" id="PF03144">
    <property type="entry name" value="GTP_EFTU_D2"/>
    <property type="match status" value="1"/>
</dbReference>
<dbReference type="SUPFAM" id="SSF52540">
    <property type="entry name" value="P-loop containing nucleoside triphosphate hydrolases"/>
    <property type="match status" value="1"/>
</dbReference>
<keyword evidence="6" id="KW-0508">mRNA splicing</keyword>
<dbReference type="InterPro" id="IPR044121">
    <property type="entry name" value="Snu114_GTP-bd"/>
</dbReference>
<dbReference type="CDD" id="cd04167">
    <property type="entry name" value="Snu114p"/>
    <property type="match status" value="1"/>
</dbReference>
<keyword evidence="3" id="KW-0507">mRNA processing</keyword>
<sequence length="984" mass="107856">MDDTLYDEFGNYIGPELGDSSDEEDSDDEEEEEEEEGDGDGEGGEGAEGMEVEGAVGGDAIVLHEDKKYYPDAEDVYKGAATVTADEDAQGLEEPIIAPVKTKTFSKLEKELPDTKCSPEFMASLMETPTLVRHAAVVGHLGHGKTLLMDVLVGQSRVKPFDPSKEVRYTDTRVDEQQRGLSVKSCPVSMVLESTAGKSYLLNLIDCPGHVNFVDESVAAMRACDGIVLVVDAVEGVMMHTETLVKHALHEGLAITLCINKVDRLLLELKLPPADAYFKLVHTLEEVNALIAANSTEVTGPPQRLDPAKGNVCFASAQHGWAFTTASFAKVYCDAYGEMSPKELGKRLWGDAWVDPTTRAFRKGYPPPDCQRTFVQFILEPMYKIYSQVLGEEADTLRHTLAQLGVRIGRDQFYLDPKPLLKLIFTKFLGSASGFVDVVAKHVPSPVANAQKKIMRTYTGDQTSSIAVAMAKCDPLGPLMVNVVKLYSTPDGEAFTALGRVYSGAVRTGQKVKVLGEAYSTHDEEDMAVKEVTAISISQGRTVMDINMAKAGNWVLLEGVDASIHKTATICEAEEGGLGGGEEAAIFRPLSFKTTSVIKLAVEPLNPSDLPKLVEGLRKISKSYPLAHTKVEESGEHVVLGTGELYMDCVMHDLRVMYADAEVKVADPSTAFCETVVETSSLKCFSETPNKRNKLTMIAEPLENGLAVDIESGEVSIEWDRKTLGEFFQSKYDWDLLAARSIWAFGPENDGPNILVDDTLPSEVDKNRLNACRESIVQGFQWGCREGPLCDEPIRNAKFKILDAVIAAEPIHRGGGQVIPTARRVAYSAFLMATPRLMEPIFRVEVQAPADVVSAIYPALQKRRGHVVQDAPKPGAPFYTVKAFIPSIDSFGFETDLRAYTQGQAFCTQVFDHWSIVPGDPLDRNIILHPLEPSPPQHLAREFMVKTRRRKGLSEDVSINKFFDDPMLMELARQQAEMGAGGMV</sequence>
<dbReference type="InterPro" id="IPR031950">
    <property type="entry name" value="EFTUD2_N"/>
</dbReference>
<accession>D8LIZ9</accession>
<evidence type="ECO:0000256" key="4">
    <source>
        <dbReference type="ARBA" id="ARBA00022741"/>
    </source>
</evidence>
<dbReference type="SUPFAM" id="SSF50447">
    <property type="entry name" value="Translation proteins"/>
    <property type="match status" value="1"/>
</dbReference>
<dbReference type="PANTHER" id="PTHR42908:SF6">
    <property type="entry name" value="116 KDA U5 SMALL NUCLEAR RIBONUCLEOPROTEIN COMPONENT"/>
    <property type="match status" value="1"/>
</dbReference>
<dbReference type="PRINTS" id="PR00315">
    <property type="entry name" value="ELONGATNFCT"/>
</dbReference>
<dbReference type="PANTHER" id="PTHR42908">
    <property type="entry name" value="TRANSLATION ELONGATION FACTOR-RELATED"/>
    <property type="match status" value="1"/>
</dbReference>
<reference evidence="10 11" key="1">
    <citation type="journal article" date="2010" name="Nature">
        <title>The Ectocarpus genome and the independent evolution of multicellularity in brown algae.</title>
        <authorList>
            <person name="Cock J.M."/>
            <person name="Sterck L."/>
            <person name="Rouze P."/>
            <person name="Scornet D."/>
            <person name="Allen A.E."/>
            <person name="Amoutzias G."/>
            <person name="Anthouard V."/>
            <person name="Artiguenave F."/>
            <person name="Aury J.M."/>
            <person name="Badger J.H."/>
            <person name="Beszteri B."/>
            <person name="Billiau K."/>
            <person name="Bonnet E."/>
            <person name="Bothwell J.H."/>
            <person name="Bowler C."/>
            <person name="Boyen C."/>
            <person name="Brownlee C."/>
            <person name="Carrano C.J."/>
            <person name="Charrier B."/>
            <person name="Cho G.Y."/>
            <person name="Coelho S.M."/>
            <person name="Collen J."/>
            <person name="Corre E."/>
            <person name="Da Silva C."/>
            <person name="Delage L."/>
            <person name="Delaroque N."/>
            <person name="Dittami S.M."/>
            <person name="Doulbeau S."/>
            <person name="Elias M."/>
            <person name="Farnham G."/>
            <person name="Gachon C.M."/>
            <person name="Gschloessl B."/>
            <person name="Heesch S."/>
            <person name="Jabbari K."/>
            <person name="Jubin C."/>
            <person name="Kawai H."/>
            <person name="Kimura K."/>
            <person name="Kloareg B."/>
            <person name="Kupper F.C."/>
            <person name="Lang D."/>
            <person name="Le Bail A."/>
            <person name="Leblanc C."/>
            <person name="Lerouge P."/>
            <person name="Lohr M."/>
            <person name="Lopez P.J."/>
            <person name="Martens C."/>
            <person name="Maumus F."/>
            <person name="Michel G."/>
            <person name="Miranda-Saavedra D."/>
            <person name="Morales J."/>
            <person name="Moreau H."/>
            <person name="Motomura T."/>
            <person name="Nagasato C."/>
            <person name="Napoli C.A."/>
            <person name="Nelson D.R."/>
            <person name="Nyvall-Collen P."/>
            <person name="Peters A.F."/>
            <person name="Pommier C."/>
            <person name="Potin P."/>
            <person name="Poulain J."/>
            <person name="Quesneville H."/>
            <person name="Read B."/>
            <person name="Rensing S.A."/>
            <person name="Ritter A."/>
            <person name="Rousvoal S."/>
            <person name="Samanta M."/>
            <person name="Samson G."/>
            <person name="Schroeder D.C."/>
            <person name="Segurens B."/>
            <person name="Strittmatter M."/>
            <person name="Tonon T."/>
            <person name="Tregear J.W."/>
            <person name="Valentin K."/>
            <person name="von Dassow P."/>
            <person name="Yamagishi T."/>
            <person name="Van de Peer Y."/>
            <person name="Wincker P."/>
        </authorList>
    </citation>
    <scope>NUCLEOTIDE SEQUENCE [LARGE SCALE GENOMIC DNA]</scope>
    <source>
        <strain evidence="11">Ec32 / CCAP1310/4</strain>
    </source>
</reference>
<dbReference type="GO" id="GO:0009507">
    <property type="term" value="C:chloroplast"/>
    <property type="evidence" value="ECO:0007669"/>
    <property type="project" value="UniProtKB-SubCell"/>
</dbReference>
<dbReference type="InterPro" id="IPR035647">
    <property type="entry name" value="EFG_III/V"/>
</dbReference>
<evidence type="ECO:0000313" key="11">
    <source>
        <dbReference type="Proteomes" id="UP000002630"/>
    </source>
</evidence>
<dbReference type="SMART" id="SM00838">
    <property type="entry name" value="EFG_C"/>
    <property type="match status" value="1"/>
</dbReference>
<dbReference type="Gene3D" id="3.30.230.10">
    <property type="match status" value="1"/>
</dbReference>
<dbReference type="Gene3D" id="3.30.70.870">
    <property type="entry name" value="Elongation Factor G (Translational Gtpase), domain 3"/>
    <property type="match status" value="1"/>
</dbReference>
<gene>
    <name evidence="10" type="primary">Snu114</name>
    <name evidence="10" type="ORF">Esi_0023_0149</name>
</gene>
<dbReference type="CDD" id="cd01683">
    <property type="entry name" value="EF2_IV_snRNP"/>
    <property type="match status" value="1"/>
</dbReference>
<evidence type="ECO:0000256" key="5">
    <source>
        <dbReference type="ARBA" id="ARBA00023134"/>
    </source>
</evidence>
<name>D8LIZ9_ECTSI</name>
<dbReference type="SUPFAM" id="SSF54980">
    <property type="entry name" value="EF-G C-terminal domain-like"/>
    <property type="match status" value="2"/>
</dbReference>
<dbReference type="Pfam" id="PF03764">
    <property type="entry name" value="EFG_IV"/>
    <property type="match status" value="1"/>
</dbReference>
<keyword evidence="7" id="KW-0539">Nucleus</keyword>
<dbReference type="Gene3D" id="3.30.70.240">
    <property type="match status" value="1"/>
</dbReference>
<evidence type="ECO:0000259" key="9">
    <source>
        <dbReference type="PROSITE" id="PS51722"/>
    </source>
</evidence>
<dbReference type="Proteomes" id="UP000002630">
    <property type="component" value="Linkage Group LG08"/>
</dbReference>
<evidence type="ECO:0000256" key="2">
    <source>
        <dbReference type="ARBA" id="ARBA00004229"/>
    </source>
</evidence>
<evidence type="ECO:0000256" key="8">
    <source>
        <dbReference type="SAM" id="MobiDB-lite"/>
    </source>
</evidence>
<dbReference type="GO" id="GO:0005829">
    <property type="term" value="C:cytosol"/>
    <property type="evidence" value="ECO:0007669"/>
    <property type="project" value="TreeGrafter"/>
</dbReference>
<evidence type="ECO:0000256" key="3">
    <source>
        <dbReference type="ARBA" id="ARBA00022664"/>
    </source>
</evidence>
<dbReference type="GO" id="GO:0030623">
    <property type="term" value="F:U5 snRNA binding"/>
    <property type="evidence" value="ECO:0007669"/>
    <property type="project" value="TreeGrafter"/>
</dbReference>
<dbReference type="EMBL" id="FN649733">
    <property type="protein sequence ID" value="CBN76883.1"/>
    <property type="molecule type" value="Genomic_DNA"/>
</dbReference>
<dbReference type="NCBIfam" id="TIGR00231">
    <property type="entry name" value="small_GTP"/>
    <property type="match status" value="1"/>
</dbReference>
<keyword evidence="5" id="KW-0342">GTP-binding</keyword>
<dbReference type="FunFam" id="3.40.50.300:FF:000646">
    <property type="entry name" value="U5 small nuclear ribonucleoprotein component"/>
    <property type="match status" value="1"/>
</dbReference>
<evidence type="ECO:0000256" key="7">
    <source>
        <dbReference type="ARBA" id="ARBA00023242"/>
    </source>
</evidence>
<dbReference type="Pfam" id="PF16004">
    <property type="entry name" value="EFTUD2"/>
    <property type="match status" value="1"/>
</dbReference>
<dbReference type="InterPro" id="IPR009000">
    <property type="entry name" value="Transl_B-barrel_sf"/>
</dbReference>
<dbReference type="InterPro" id="IPR005517">
    <property type="entry name" value="Transl_elong_EFG/EF2_IV"/>
</dbReference>
<dbReference type="STRING" id="2880.D8LIZ9"/>
<dbReference type="GO" id="GO:0046540">
    <property type="term" value="C:U4/U6 x U5 tri-snRNP complex"/>
    <property type="evidence" value="ECO:0007669"/>
    <property type="project" value="TreeGrafter"/>
</dbReference>
<feature type="region of interest" description="Disordered" evidence="8">
    <location>
        <begin position="1"/>
        <end position="52"/>
    </location>
</feature>
<dbReference type="AlphaFoldDB" id="D8LIZ9"/>
<dbReference type="InterPro" id="IPR000795">
    <property type="entry name" value="T_Tr_GTP-bd_dom"/>
</dbReference>
<dbReference type="OrthoDB" id="364892at2759"/>
<feature type="domain" description="Tr-type G" evidence="9">
    <location>
        <begin position="130"/>
        <end position="342"/>
    </location>
</feature>
<dbReference type="SUPFAM" id="SSF54211">
    <property type="entry name" value="Ribosomal protein S5 domain 2-like"/>
    <property type="match status" value="1"/>
</dbReference>
<dbReference type="CDD" id="cd16264">
    <property type="entry name" value="snRNP_III"/>
    <property type="match status" value="1"/>
</dbReference>
<dbReference type="CDD" id="cd04090">
    <property type="entry name" value="EF2_II_snRNP"/>
    <property type="match status" value="1"/>
</dbReference>
<dbReference type="OMA" id="YIFRPIR"/>
<keyword evidence="4" id="KW-0547">Nucleotide-binding</keyword>
<dbReference type="InterPro" id="IPR035655">
    <property type="entry name" value="U5-116kDa_C"/>
</dbReference>
<dbReference type="GO" id="GO:0071007">
    <property type="term" value="C:U2-type catalytic step 2 spliceosome"/>
    <property type="evidence" value="ECO:0007669"/>
    <property type="project" value="TreeGrafter"/>
</dbReference>